<dbReference type="RefSeq" id="WP_124564920.1">
    <property type="nucleotide sequence ID" value="NZ_JARRRY010000001.1"/>
</dbReference>
<reference evidence="2 3" key="1">
    <citation type="submission" date="2023-04" db="EMBL/GenBank/DDBJ databases">
        <title>Ectobacillus antri isolated from activated sludge.</title>
        <authorList>
            <person name="Yan P."/>
            <person name="Liu X."/>
        </authorList>
    </citation>
    <scope>NUCLEOTIDE SEQUENCE [LARGE SCALE GENOMIC DNA]</scope>
    <source>
        <strain evidence="2 3">C18H</strain>
    </source>
</reference>
<evidence type="ECO:0000313" key="3">
    <source>
        <dbReference type="Proteomes" id="UP001218246"/>
    </source>
</evidence>
<dbReference type="EMBL" id="JARULN010000001">
    <property type="protein sequence ID" value="MDG5752484.1"/>
    <property type="molecule type" value="Genomic_DNA"/>
</dbReference>
<comment type="caution">
    <text evidence="2">The sequence shown here is derived from an EMBL/GenBank/DDBJ whole genome shotgun (WGS) entry which is preliminary data.</text>
</comment>
<dbReference type="InterPro" id="IPR025953">
    <property type="entry name" value="YlbD_coat"/>
</dbReference>
<dbReference type="Proteomes" id="UP001218246">
    <property type="component" value="Unassembled WGS sequence"/>
</dbReference>
<gene>
    <name evidence="2" type="ORF">P6P90_00525</name>
</gene>
<protein>
    <submittedName>
        <fullName evidence="2">YlbD family protein</fullName>
    </submittedName>
</protein>
<accession>A0ABT6H0A2</accession>
<evidence type="ECO:0000313" key="2">
    <source>
        <dbReference type="EMBL" id="MDG5752484.1"/>
    </source>
</evidence>
<proteinExistence type="predicted"/>
<name>A0ABT6H0A2_9BACI</name>
<keyword evidence="3" id="KW-1185">Reference proteome</keyword>
<feature type="region of interest" description="Disordered" evidence="1">
    <location>
        <begin position="116"/>
        <end position="136"/>
    </location>
</feature>
<evidence type="ECO:0000256" key="1">
    <source>
        <dbReference type="SAM" id="MobiDB-lite"/>
    </source>
</evidence>
<dbReference type="Pfam" id="PF14071">
    <property type="entry name" value="YlbD_coat"/>
    <property type="match status" value="1"/>
</dbReference>
<organism evidence="2 3">
    <name type="scientific">Ectobacillus antri</name>
    <dbReference type="NCBI Taxonomy" id="2486280"/>
    <lineage>
        <taxon>Bacteria</taxon>
        <taxon>Bacillati</taxon>
        <taxon>Bacillota</taxon>
        <taxon>Bacilli</taxon>
        <taxon>Bacillales</taxon>
        <taxon>Bacillaceae</taxon>
        <taxon>Ectobacillus</taxon>
    </lineage>
</organism>
<sequence>MTTANKRSHPSVQKFKEFVRNHPKMIYEVRNGSKTWQQFYEEWYLLGENDPIWQVYKQDGEQESVAAAQESVVAAGVMGQVMSFIKNINMDQVQYHLNNVTSTIGSVQQVIQQFKGSASDQNSTPQQNNPFFFQKD</sequence>